<dbReference type="InterPro" id="IPR020904">
    <property type="entry name" value="Sc_DH/Rdtase_CS"/>
</dbReference>
<dbReference type="RefSeq" id="WP_343848777.1">
    <property type="nucleotide sequence ID" value="NZ_BAAAFI010000002.1"/>
</dbReference>
<comment type="similarity">
    <text evidence="1">Belongs to the short-chain dehydrogenases/reductases (SDR) family.</text>
</comment>
<evidence type="ECO:0000256" key="1">
    <source>
        <dbReference type="ARBA" id="ARBA00006484"/>
    </source>
</evidence>
<dbReference type="InterPro" id="IPR050259">
    <property type="entry name" value="SDR"/>
</dbReference>
<keyword evidence="3" id="KW-1185">Reference proteome</keyword>
<organism evidence="2 3">
    <name type="scientific">Algoriphagus jejuensis</name>
    <dbReference type="NCBI Taxonomy" id="419934"/>
    <lineage>
        <taxon>Bacteria</taxon>
        <taxon>Pseudomonadati</taxon>
        <taxon>Bacteroidota</taxon>
        <taxon>Cytophagia</taxon>
        <taxon>Cytophagales</taxon>
        <taxon>Cyclobacteriaceae</taxon>
        <taxon>Algoriphagus</taxon>
    </lineage>
</organism>
<dbReference type="InterPro" id="IPR002347">
    <property type="entry name" value="SDR_fam"/>
</dbReference>
<accession>A0ABN1MXG1</accession>
<protein>
    <submittedName>
        <fullName evidence="2">3-ketoacyl-ACP reductase</fullName>
    </submittedName>
</protein>
<reference evidence="3" key="1">
    <citation type="journal article" date="2019" name="Int. J. Syst. Evol. Microbiol.">
        <title>The Global Catalogue of Microorganisms (GCM) 10K type strain sequencing project: providing services to taxonomists for standard genome sequencing and annotation.</title>
        <authorList>
            <consortium name="The Broad Institute Genomics Platform"/>
            <consortium name="The Broad Institute Genome Sequencing Center for Infectious Disease"/>
            <person name="Wu L."/>
            <person name="Ma J."/>
        </authorList>
    </citation>
    <scope>NUCLEOTIDE SEQUENCE [LARGE SCALE GENOMIC DNA]</scope>
    <source>
        <strain evidence="3">JCM 16112</strain>
    </source>
</reference>
<evidence type="ECO:0000313" key="3">
    <source>
        <dbReference type="Proteomes" id="UP001500469"/>
    </source>
</evidence>
<dbReference type="Proteomes" id="UP001500469">
    <property type="component" value="Unassembled WGS sequence"/>
</dbReference>
<dbReference type="SUPFAM" id="SSF51735">
    <property type="entry name" value="NAD(P)-binding Rossmann-fold domains"/>
    <property type="match status" value="1"/>
</dbReference>
<proteinExistence type="inferred from homology"/>
<dbReference type="PANTHER" id="PTHR42879">
    <property type="entry name" value="3-OXOACYL-(ACYL-CARRIER-PROTEIN) REDUCTASE"/>
    <property type="match status" value="1"/>
</dbReference>
<sequence length="256" mass="27769">MKRVALITGGTRGIGLGIAKKLAEEGIDLALNGMRQESDVLGVLDELRQSGVRVEYFPGNIAEKADRESIVSGVREKFGTLNFLVNNAGVAPRVRADALEVAEEDFDHLMDINLRGTFFLTQAVAQWMTEIRQSDPDTPLTLVSITSISAVMASTNRIAYCMAKAGLSMMSKVLAVRLAEFGIPVYEIQPGIIETDMTEKVKEIYEERIKKGLTLEPRLGKPADVGKLVAAILRGDLPYATGQVITVDGGLSVGRF</sequence>
<dbReference type="Pfam" id="PF13561">
    <property type="entry name" value="adh_short_C2"/>
    <property type="match status" value="1"/>
</dbReference>
<dbReference type="EMBL" id="BAAAFI010000002">
    <property type="protein sequence ID" value="GAA0877900.1"/>
    <property type="molecule type" value="Genomic_DNA"/>
</dbReference>
<gene>
    <name evidence="2" type="ORF">GCM10009119_08680</name>
</gene>
<dbReference type="PROSITE" id="PS00061">
    <property type="entry name" value="ADH_SHORT"/>
    <property type="match status" value="1"/>
</dbReference>
<evidence type="ECO:0000313" key="2">
    <source>
        <dbReference type="EMBL" id="GAA0877900.1"/>
    </source>
</evidence>
<dbReference type="PRINTS" id="PR00081">
    <property type="entry name" value="GDHRDH"/>
</dbReference>
<dbReference type="InterPro" id="IPR036291">
    <property type="entry name" value="NAD(P)-bd_dom_sf"/>
</dbReference>
<dbReference type="Gene3D" id="3.40.50.720">
    <property type="entry name" value="NAD(P)-binding Rossmann-like Domain"/>
    <property type="match status" value="1"/>
</dbReference>
<dbReference type="NCBIfam" id="NF009386">
    <property type="entry name" value="PRK12745.1"/>
    <property type="match status" value="1"/>
</dbReference>
<dbReference type="PRINTS" id="PR00080">
    <property type="entry name" value="SDRFAMILY"/>
</dbReference>
<name>A0ABN1MXG1_9BACT</name>
<dbReference type="PANTHER" id="PTHR42879:SF2">
    <property type="entry name" value="3-OXOACYL-[ACYL-CARRIER-PROTEIN] REDUCTASE FABG"/>
    <property type="match status" value="1"/>
</dbReference>
<comment type="caution">
    <text evidence="2">The sequence shown here is derived from an EMBL/GenBank/DDBJ whole genome shotgun (WGS) entry which is preliminary data.</text>
</comment>